<dbReference type="PANTHER" id="PTHR39474">
    <property type="entry name" value="UNNAMED PRODUCT"/>
    <property type="match status" value="1"/>
</dbReference>
<name>A0A7S2PQY6_9STRA</name>
<reference evidence="3" key="1">
    <citation type="submission" date="2021-01" db="EMBL/GenBank/DDBJ databases">
        <authorList>
            <person name="Corre E."/>
            <person name="Pelletier E."/>
            <person name="Niang G."/>
            <person name="Scheremetjew M."/>
            <person name="Finn R."/>
            <person name="Kale V."/>
            <person name="Holt S."/>
            <person name="Cochrane G."/>
            <person name="Meng A."/>
            <person name="Brown T."/>
            <person name="Cohen L."/>
        </authorList>
    </citation>
    <scope>NUCLEOTIDE SEQUENCE</scope>
    <source>
        <strain evidence="3">B650</strain>
    </source>
</reference>
<feature type="transmembrane region" description="Helical" evidence="2">
    <location>
        <begin position="12"/>
        <end position="30"/>
    </location>
</feature>
<keyword evidence="2" id="KW-1133">Transmembrane helix</keyword>
<sequence>MHVPNNRTKLSITIANVYTLIALILVVIMANNVPAAEALATIGDNNNTSGAGAGAGAASSSSDMHMNNNNKAAIPQLPESSGEKNIPVLKLGETMKFEHLGPVIINADGTTRRIDNWDEMTEHEREVTWRRISKRNQERIEALKREQKAEQGGDEKK</sequence>
<protein>
    <submittedName>
        <fullName evidence="3">Uncharacterized protein</fullName>
    </submittedName>
</protein>
<evidence type="ECO:0000313" key="3">
    <source>
        <dbReference type="EMBL" id="CAD9611847.1"/>
    </source>
</evidence>
<dbReference type="AlphaFoldDB" id="A0A7S2PQY6"/>
<dbReference type="EMBL" id="HBGY01032359">
    <property type="protein sequence ID" value="CAD9611847.1"/>
    <property type="molecule type" value="Transcribed_RNA"/>
</dbReference>
<feature type="region of interest" description="Disordered" evidence="1">
    <location>
        <begin position="44"/>
        <end position="85"/>
    </location>
</feature>
<gene>
    <name evidence="3" type="ORF">LDAN0321_LOCUS20233</name>
</gene>
<feature type="compositionally biased region" description="Low complexity" evidence="1">
    <location>
        <begin position="56"/>
        <end position="70"/>
    </location>
</feature>
<dbReference type="PANTHER" id="PTHR39474:SF1">
    <property type="entry name" value="FUNGAL SPECIFIC TRANSCRIPTION FACTOR"/>
    <property type="match status" value="1"/>
</dbReference>
<evidence type="ECO:0000256" key="2">
    <source>
        <dbReference type="SAM" id="Phobius"/>
    </source>
</evidence>
<keyword evidence="2" id="KW-0812">Transmembrane</keyword>
<organism evidence="3">
    <name type="scientific">Leptocylindrus danicus</name>
    <dbReference type="NCBI Taxonomy" id="163516"/>
    <lineage>
        <taxon>Eukaryota</taxon>
        <taxon>Sar</taxon>
        <taxon>Stramenopiles</taxon>
        <taxon>Ochrophyta</taxon>
        <taxon>Bacillariophyta</taxon>
        <taxon>Coscinodiscophyceae</taxon>
        <taxon>Chaetocerotophycidae</taxon>
        <taxon>Leptocylindrales</taxon>
        <taxon>Leptocylindraceae</taxon>
        <taxon>Leptocylindrus</taxon>
    </lineage>
</organism>
<proteinExistence type="predicted"/>
<accession>A0A7S2PQY6</accession>
<keyword evidence="2" id="KW-0472">Membrane</keyword>
<evidence type="ECO:0000256" key="1">
    <source>
        <dbReference type="SAM" id="MobiDB-lite"/>
    </source>
</evidence>